<dbReference type="SUPFAM" id="SSF48613">
    <property type="entry name" value="Heme oxygenase-like"/>
    <property type="match status" value="1"/>
</dbReference>
<evidence type="ECO:0000313" key="4">
    <source>
        <dbReference type="Proteomes" id="UP000638313"/>
    </source>
</evidence>
<dbReference type="RefSeq" id="WP_190127540.1">
    <property type="nucleotide sequence ID" value="NZ_BNBD01000001.1"/>
</dbReference>
<organism evidence="3 4">
    <name type="scientific">Streptomyces mashuensis</name>
    <dbReference type="NCBI Taxonomy" id="33904"/>
    <lineage>
        <taxon>Bacteria</taxon>
        <taxon>Bacillati</taxon>
        <taxon>Actinomycetota</taxon>
        <taxon>Actinomycetes</taxon>
        <taxon>Kitasatosporales</taxon>
        <taxon>Streptomycetaceae</taxon>
        <taxon>Streptomyces</taxon>
    </lineage>
</organism>
<evidence type="ECO:0000259" key="2">
    <source>
        <dbReference type="Pfam" id="PF03070"/>
    </source>
</evidence>
<dbReference type="Proteomes" id="UP000638313">
    <property type="component" value="Unassembled WGS sequence"/>
</dbReference>
<dbReference type="AlphaFoldDB" id="A0A919AU00"/>
<dbReference type="Gene3D" id="1.20.910.10">
    <property type="entry name" value="Heme oxygenase-like"/>
    <property type="match status" value="1"/>
</dbReference>
<feature type="domain" description="Thiaminase-2/PQQC" evidence="2">
    <location>
        <begin position="86"/>
        <end position="194"/>
    </location>
</feature>
<evidence type="ECO:0000313" key="3">
    <source>
        <dbReference type="EMBL" id="GHF26028.1"/>
    </source>
</evidence>
<gene>
    <name evidence="3" type="ORF">GCM10010218_03440</name>
</gene>
<sequence length="225" mass="23697">MARTARDVLDGALRLLAPAAGENRLVAEIAAGRAPLAAVAALALEQGQVIPADRRSFTHLALRATALQQPPVTAFYDHLARGEAVALERLGPLTAACGLGEEAVRAHEPRPGCQAYPAYVSWLALGAEPVDAAVALTANFAAWSASCATVALALREHYGFDDAACGFFDLFAEPDPEAAERALAAVGAGLLDGRLSETLAHRHGRLVQAYEAMFWSTLADEFVPR</sequence>
<dbReference type="InterPro" id="IPR016084">
    <property type="entry name" value="Haem_Oase-like_multi-hlx"/>
</dbReference>
<name>A0A919AU00_9ACTN</name>
<dbReference type="EMBL" id="BNBD01000001">
    <property type="protein sequence ID" value="GHF26028.1"/>
    <property type="molecule type" value="Genomic_DNA"/>
</dbReference>
<comment type="pathway">
    <text evidence="1">Cofactor biosynthesis; thiamine diphosphate biosynthesis.</text>
</comment>
<accession>A0A919AU00</accession>
<comment type="caution">
    <text evidence="3">The sequence shown here is derived from an EMBL/GenBank/DDBJ whole genome shotgun (WGS) entry which is preliminary data.</text>
</comment>
<keyword evidence="4" id="KW-1185">Reference proteome</keyword>
<proteinExistence type="predicted"/>
<reference evidence="3" key="1">
    <citation type="journal article" date="2014" name="Int. J. Syst. Evol. Microbiol.">
        <title>Complete genome sequence of Corynebacterium casei LMG S-19264T (=DSM 44701T), isolated from a smear-ripened cheese.</title>
        <authorList>
            <consortium name="US DOE Joint Genome Institute (JGI-PGF)"/>
            <person name="Walter F."/>
            <person name="Albersmeier A."/>
            <person name="Kalinowski J."/>
            <person name="Ruckert C."/>
        </authorList>
    </citation>
    <scope>NUCLEOTIDE SEQUENCE</scope>
    <source>
        <strain evidence="3">JCM 4059</strain>
    </source>
</reference>
<dbReference type="InterPro" id="IPR004305">
    <property type="entry name" value="Thiaminase-2/PQQC"/>
</dbReference>
<evidence type="ECO:0000256" key="1">
    <source>
        <dbReference type="ARBA" id="ARBA00004948"/>
    </source>
</evidence>
<protein>
    <recommendedName>
        <fullName evidence="2">Thiaminase-2/PQQC domain-containing protein</fullName>
    </recommendedName>
</protein>
<dbReference type="Pfam" id="PF03070">
    <property type="entry name" value="TENA_THI-4"/>
    <property type="match status" value="1"/>
</dbReference>
<reference evidence="3" key="2">
    <citation type="submission" date="2020-09" db="EMBL/GenBank/DDBJ databases">
        <authorList>
            <person name="Sun Q."/>
            <person name="Ohkuma M."/>
        </authorList>
    </citation>
    <scope>NUCLEOTIDE SEQUENCE</scope>
    <source>
        <strain evidence="3">JCM 4059</strain>
    </source>
</reference>